<feature type="transmembrane region" description="Helical" evidence="6">
    <location>
        <begin position="103"/>
        <end position="129"/>
    </location>
</feature>
<keyword evidence="4 6" id="KW-0472">Membrane</keyword>
<evidence type="ECO:0000313" key="8">
    <source>
        <dbReference type="EMBL" id="CCI82779.1"/>
    </source>
</evidence>
<dbReference type="Gene3D" id="1.20.1540.10">
    <property type="entry name" value="Rhomboid-like"/>
    <property type="match status" value="1"/>
</dbReference>
<feature type="transmembrane region" description="Helical" evidence="6">
    <location>
        <begin position="60"/>
        <end position="83"/>
    </location>
</feature>
<protein>
    <recommendedName>
        <fullName evidence="7">Peptidase S54 rhomboid domain-containing protein</fullName>
    </recommendedName>
</protein>
<keyword evidence="10" id="KW-1185">Reference proteome</keyword>
<comment type="caution">
    <text evidence="8">The sequence shown here is derived from an EMBL/GenBank/DDBJ whole genome shotgun (WGS) entry which is preliminary data.</text>
</comment>
<evidence type="ECO:0000313" key="11">
    <source>
        <dbReference type="Proteomes" id="UP000011016"/>
    </source>
</evidence>
<evidence type="ECO:0000256" key="2">
    <source>
        <dbReference type="ARBA" id="ARBA00022692"/>
    </source>
</evidence>
<dbReference type="SUPFAM" id="SSF144091">
    <property type="entry name" value="Rhomboid-like"/>
    <property type="match status" value="1"/>
</dbReference>
<feature type="transmembrane region" description="Helical" evidence="6">
    <location>
        <begin position="213"/>
        <end position="233"/>
    </location>
</feature>
<feature type="transmembrane region" description="Helical" evidence="6">
    <location>
        <begin position="161"/>
        <end position="182"/>
    </location>
</feature>
<dbReference type="GO" id="GO:0004252">
    <property type="term" value="F:serine-type endopeptidase activity"/>
    <property type="evidence" value="ECO:0007669"/>
    <property type="project" value="InterPro"/>
</dbReference>
<gene>
    <name evidence="8" type="ORF">BN46_0020</name>
    <name evidence="9" type="ORF">HMPREF9719_00563</name>
</gene>
<dbReference type="PANTHER" id="PTHR43731:SF9">
    <property type="entry name" value="SLR1461 PROTEIN"/>
    <property type="match status" value="1"/>
</dbReference>
<dbReference type="InterPro" id="IPR050925">
    <property type="entry name" value="Rhomboid_protease_S54"/>
</dbReference>
<dbReference type="InterPro" id="IPR035952">
    <property type="entry name" value="Rhomboid-like_sf"/>
</dbReference>
<evidence type="ECO:0000256" key="3">
    <source>
        <dbReference type="ARBA" id="ARBA00022989"/>
    </source>
</evidence>
<dbReference type="InterPro" id="IPR022764">
    <property type="entry name" value="Peptidase_S54_rhomboid_dom"/>
</dbReference>
<dbReference type="EMBL" id="AHAE01000031">
    <property type="protein sequence ID" value="EJZ82500.1"/>
    <property type="molecule type" value="Genomic_DNA"/>
</dbReference>
<sequence length="241" mass="25778">MADNDDRLEDYYRRVMGDKPRERPVTRRAPSAGEPISSPGKPANPAPTWRERAGSSLRTGLLFAIGYVAVIWGVHLINVFAFGGGLTQYGIRPLDTSSLIGVLFSPVLHVSFGHLISNTVPGAIFSFLIGLSGARAWWGTTAFVVLIGGLGTWFFGGVGTVHVGASLLVYGWLAYLLVRGIFNRSIGQIILGVVLGIAYSGLLWGVLPINEGVSWQAHLFGALGGVAAGVVFGERRRSDRD</sequence>
<keyword evidence="2 6" id="KW-0812">Transmembrane</keyword>
<evidence type="ECO:0000256" key="4">
    <source>
        <dbReference type="ARBA" id="ARBA00023136"/>
    </source>
</evidence>
<dbReference type="Pfam" id="PF01694">
    <property type="entry name" value="Rhomboid"/>
    <property type="match status" value="1"/>
</dbReference>
<feature type="region of interest" description="Disordered" evidence="5">
    <location>
        <begin position="1"/>
        <end position="50"/>
    </location>
</feature>
<dbReference type="Proteomes" id="UP000011016">
    <property type="component" value="Unassembled WGS sequence"/>
</dbReference>
<evidence type="ECO:0000256" key="5">
    <source>
        <dbReference type="SAM" id="MobiDB-lite"/>
    </source>
</evidence>
<dbReference type="Proteomes" id="UP000006078">
    <property type="component" value="Unassembled WGS sequence"/>
</dbReference>
<name>I7LB32_9CORY</name>
<organism evidence="8 11">
    <name type="scientific">Corynebacterium otitidis ATCC 51513</name>
    <dbReference type="NCBI Taxonomy" id="883169"/>
    <lineage>
        <taxon>Bacteria</taxon>
        <taxon>Bacillati</taxon>
        <taxon>Actinomycetota</taxon>
        <taxon>Actinomycetes</taxon>
        <taxon>Mycobacteriales</taxon>
        <taxon>Corynebacteriaceae</taxon>
        <taxon>Corynebacterium</taxon>
    </lineage>
</organism>
<evidence type="ECO:0000313" key="10">
    <source>
        <dbReference type="Proteomes" id="UP000006078"/>
    </source>
</evidence>
<feature type="domain" description="Peptidase S54 rhomboid" evidence="7">
    <location>
        <begin position="99"/>
        <end position="233"/>
    </location>
</feature>
<keyword evidence="3 6" id="KW-1133">Transmembrane helix</keyword>
<dbReference type="OrthoDB" id="465874at2"/>
<evidence type="ECO:0000256" key="6">
    <source>
        <dbReference type="SAM" id="Phobius"/>
    </source>
</evidence>
<dbReference type="PANTHER" id="PTHR43731">
    <property type="entry name" value="RHOMBOID PROTEASE"/>
    <property type="match status" value="1"/>
</dbReference>
<feature type="compositionally biased region" description="Basic and acidic residues" evidence="5">
    <location>
        <begin position="9"/>
        <end position="25"/>
    </location>
</feature>
<proteinExistence type="predicted"/>
<accession>I7LB32</accession>
<reference evidence="9 10" key="2">
    <citation type="submission" date="2012-08" db="EMBL/GenBank/DDBJ databases">
        <title>The Genome Sequence of Turicella otitidis ATCC 51513.</title>
        <authorList>
            <consortium name="The Broad Institute Genome Sequencing Platform"/>
            <person name="Earl A."/>
            <person name="Ward D."/>
            <person name="Feldgarden M."/>
            <person name="Gevers D."/>
            <person name="Huys G."/>
            <person name="Walker B."/>
            <person name="Young S.K."/>
            <person name="Zeng Q."/>
            <person name="Gargeya S."/>
            <person name="Fitzgerald M."/>
            <person name="Haas B."/>
            <person name="Abouelleil A."/>
            <person name="Alvarado L."/>
            <person name="Arachchi H.M."/>
            <person name="Berlin A.M."/>
            <person name="Chapman S.B."/>
            <person name="Goldberg J."/>
            <person name="Griggs A."/>
            <person name="Gujja S."/>
            <person name="Hansen M."/>
            <person name="Howarth C."/>
            <person name="Imamovic A."/>
            <person name="Larimer J."/>
            <person name="McCowen C."/>
            <person name="Montmayeur A."/>
            <person name="Murphy C."/>
            <person name="Neiman D."/>
            <person name="Pearson M."/>
            <person name="Priest M."/>
            <person name="Roberts A."/>
            <person name="Saif S."/>
            <person name="Shea T."/>
            <person name="Sisk P."/>
            <person name="Sykes S."/>
            <person name="Wortman J."/>
            <person name="Nusbaum C."/>
            <person name="Birren B."/>
        </authorList>
    </citation>
    <scope>NUCLEOTIDE SEQUENCE [LARGE SCALE GENOMIC DNA]</scope>
    <source>
        <strain evidence="9 10">ATCC 51513</strain>
    </source>
</reference>
<reference evidence="8 11" key="1">
    <citation type="journal article" date="2012" name="J. Bacteriol.">
        <title>Draft Genome Sequence of Turicella otitidis ATCC 51513, Isolated from Middle Ear Fluid from a Child with Otitis Media.</title>
        <authorList>
            <person name="Brinkrolf K."/>
            <person name="Schneider J."/>
            <person name="Knecht M."/>
            <person name="Ruckert C."/>
            <person name="Tauch A."/>
        </authorList>
    </citation>
    <scope>NUCLEOTIDE SEQUENCE [LARGE SCALE GENOMIC DNA]</scope>
    <source>
        <strain evidence="8 11">ATCC 51513</strain>
    </source>
</reference>
<dbReference type="EMBL" id="CAJZ01000001">
    <property type="protein sequence ID" value="CCI82779.1"/>
    <property type="molecule type" value="Genomic_DNA"/>
</dbReference>
<evidence type="ECO:0000259" key="7">
    <source>
        <dbReference type="Pfam" id="PF01694"/>
    </source>
</evidence>
<evidence type="ECO:0000256" key="1">
    <source>
        <dbReference type="ARBA" id="ARBA00004141"/>
    </source>
</evidence>
<evidence type="ECO:0000313" key="9">
    <source>
        <dbReference type="EMBL" id="EJZ82500.1"/>
    </source>
</evidence>
<dbReference type="HOGENOM" id="CLU_067823_2_0_11"/>
<feature type="transmembrane region" description="Helical" evidence="6">
    <location>
        <begin position="136"/>
        <end position="155"/>
    </location>
</feature>
<dbReference type="AlphaFoldDB" id="I7LB32"/>
<dbReference type="STRING" id="29321.AAV33_03940"/>
<dbReference type="GO" id="GO:0016020">
    <property type="term" value="C:membrane"/>
    <property type="evidence" value="ECO:0007669"/>
    <property type="project" value="UniProtKB-SubCell"/>
</dbReference>
<dbReference type="RefSeq" id="WP_004600453.1">
    <property type="nucleotide sequence ID" value="NZ_HF541865.1"/>
</dbReference>
<dbReference type="eggNOG" id="COG0705">
    <property type="taxonomic scope" value="Bacteria"/>
</dbReference>
<comment type="subcellular location">
    <subcellularLocation>
        <location evidence="1">Membrane</location>
        <topology evidence="1">Multi-pass membrane protein</topology>
    </subcellularLocation>
</comment>
<feature type="transmembrane region" description="Helical" evidence="6">
    <location>
        <begin position="189"/>
        <end position="207"/>
    </location>
</feature>